<protein>
    <submittedName>
        <fullName evidence="2">Putative ribonuclease H-like domain-containing protein</fullName>
    </submittedName>
</protein>
<dbReference type="Gramene" id="PRQ31856">
    <property type="protein sequence ID" value="PRQ31856"/>
    <property type="gene ID" value="RchiOBHm_Chr5g0040041"/>
</dbReference>
<dbReference type="GO" id="GO:0004523">
    <property type="term" value="F:RNA-DNA hybrid ribonuclease activity"/>
    <property type="evidence" value="ECO:0007669"/>
    <property type="project" value="InterPro"/>
</dbReference>
<dbReference type="InterPro" id="IPR002156">
    <property type="entry name" value="RNaseH_domain"/>
</dbReference>
<dbReference type="SUPFAM" id="SSF53098">
    <property type="entry name" value="Ribonuclease H-like"/>
    <property type="match status" value="1"/>
</dbReference>
<sequence>MIQWCSRQLEEYQRVNCRAGKQGKRPLTKWQNPPSGRLKININGAFRVNDGCGGIGVVVRDHEGKGIAAMARPFLHAHSALSMEAEACRAGLLLGIHQGWADIDIESDSTTLIAALKSEEENLSEVSRILDDCKEYFSSFRSVRILHTYREANGVADRLAHLASVVTIDDVWLDETPAIIQDVLYEDYCHCFSVARGSGFMSPPMQNSTFNKINGTGRGVEPPS</sequence>
<dbReference type="PANTHER" id="PTHR47723:SF24">
    <property type="entry name" value="RNASE H TYPE-1 DOMAIN-CONTAINING PROTEIN"/>
    <property type="match status" value="1"/>
</dbReference>
<dbReference type="PANTHER" id="PTHR47723">
    <property type="entry name" value="OS05G0353850 PROTEIN"/>
    <property type="match status" value="1"/>
</dbReference>
<keyword evidence="3" id="KW-1185">Reference proteome</keyword>
<dbReference type="OMA" id="DMILMIA"/>
<gene>
    <name evidence="2" type="ORF">RchiOBHm_Chr5g0040041</name>
</gene>
<dbReference type="InterPro" id="IPR012337">
    <property type="entry name" value="RNaseH-like_sf"/>
</dbReference>
<evidence type="ECO:0000259" key="1">
    <source>
        <dbReference type="Pfam" id="PF13456"/>
    </source>
</evidence>
<reference evidence="2 3" key="1">
    <citation type="journal article" date="2018" name="Nat. Genet.">
        <title>The Rosa genome provides new insights in the design of modern roses.</title>
        <authorList>
            <person name="Bendahmane M."/>
        </authorList>
    </citation>
    <scope>NUCLEOTIDE SEQUENCE [LARGE SCALE GENOMIC DNA]</scope>
    <source>
        <strain evidence="3">cv. Old Blush</strain>
    </source>
</reference>
<dbReference type="Gene3D" id="3.30.420.10">
    <property type="entry name" value="Ribonuclease H-like superfamily/Ribonuclease H"/>
    <property type="match status" value="1"/>
</dbReference>
<proteinExistence type="predicted"/>
<dbReference type="Proteomes" id="UP000238479">
    <property type="component" value="Chromosome 5"/>
</dbReference>
<comment type="caution">
    <text evidence="2">The sequence shown here is derived from an EMBL/GenBank/DDBJ whole genome shotgun (WGS) entry which is preliminary data.</text>
</comment>
<organism evidence="2 3">
    <name type="scientific">Rosa chinensis</name>
    <name type="common">China rose</name>
    <dbReference type="NCBI Taxonomy" id="74649"/>
    <lineage>
        <taxon>Eukaryota</taxon>
        <taxon>Viridiplantae</taxon>
        <taxon>Streptophyta</taxon>
        <taxon>Embryophyta</taxon>
        <taxon>Tracheophyta</taxon>
        <taxon>Spermatophyta</taxon>
        <taxon>Magnoliopsida</taxon>
        <taxon>eudicotyledons</taxon>
        <taxon>Gunneridae</taxon>
        <taxon>Pentapetalae</taxon>
        <taxon>rosids</taxon>
        <taxon>fabids</taxon>
        <taxon>Rosales</taxon>
        <taxon>Rosaceae</taxon>
        <taxon>Rosoideae</taxon>
        <taxon>Rosoideae incertae sedis</taxon>
        <taxon>Rosa</taxon>
    </lineage>
</organism>
<evidence type="ECO:0000313" key="2">
    <source>
        <dbReference type="EMBL" id="PRQ31856.1"/>
    </source>
</evidence>
<dbReference type="InterPro" id="IPR036397">
    <property type="entry name" value="RNaseH_sf"/>
</dbReference>
<dbReference type="AlphaFoldDB" id="A0A2P6QCF0"/>
<evidence type="ECO:0000313" key="3">
    <source>
        <dbReference type="Proteomes" id="UP000238479"/>
    </source>
</evidence>
<dbReference type="CDD" id="cd06222">
    <property type="entry name" value="RNase_H_like"/>
    <property type="match status" value="1"/>
</dbReference>
<accession>A0A2P6QCF0</accession>
<dbReference type="EMBL" id="PDCK01000043">
    <property type="protein sequence ID" value="PRQ31856.1"/>
    <property type="molecule type" value="Genomic_DNA"/>
</dbReference>
<name>A0A2P6QCF0_ROSCH</name>
<dbReference type="GO" id="GO:0003676">
    <property type="term" value="F:nucleic acid binding"/>
    <property type="evidence" value="ECO:0007669"/>
    <property type="project" value="InterPro"/>
</dbReference>
<feature type="domain" description="RNase H type-1" evidence="1">
    <location>
        <begin position="41"/>
        <end position="162"/>
    </location>
</feature>
<dbReference type="InterPro" id="IPR044730">
    <property type="entry name" value="RNase_H-like_dom_plant"/>
</dbReference>
<dbReference type="Pfam" id="PF13456">
    <property type="entry name" value="RVT_3"/>
    <property type="match status" value="1"/>
</dbReference>
<dbReference type="InterPro" id="IPR053151">
    <property type="entry name" value="RNase_H-like"/>
</dbReference>